<evidence type="ECO:0000256" key="1">
    <source>
        <dbReference type="SAM" id="MobiDB-lite"/>
    </source>
</evidence>
<accession>A0A6G6XU20</accession>
<evidence type="ECO:0000313" key="2">
    <source>
        <dbReference type="EMBL" id="QIG62241.1"/>
    </source>
</evidence>
<dbReference type="EMBL" id="MT078988">
    <property type="protein sequence ID" value="QIG62241.1"/>
    <property type="molecule type" value="Genomic_DNA"/>
</dbReference>
<keyword evidence="3" id="KW-1185">Reference proteome</keyword>
<name>A0A6G6XU20_9CAUD</name>
<dbReference type="Proteomes" id="UP000503550">
    <property type="component" value="Segment"/>
</dbReference>
<feature type="region of interest" description="Disordered" evidence="1">
    <location>
        <begin position="33"/>
        <end position="67"/>
    </location>
</feature>
<protein>
    <submittedName>
        <fullName evidence="2">Uncharacterized protein</fullName>
    </submittedName>
</protein>
<sequence length="67" mass="7293">MKPKMSSVVVAAALALSESAQVAQHRGDFWDESRYVNSGPGTAGHGRPSVTRKKKAKTNGKNKRKRK</sequence>
<reference evidence="2 3" key="1">
    <citation type="submission" date="2020-02" db="EMBL/GenBank/DDBJ databases">
        <authorList>
            <person name="Tan Y."/>
            <person name="Ma J."/>
            <person name="Li D."/>
            <person name="Gao L."/>
        </authorList>
    </citation>
    <scope>NUCLEOTIDE SEQUENCE [LARGE SCALE GENOMIC DNA]</scope>
    <source>
        <strain evidence="2 3">Salmonella sp.</strain>
    </source>
</reference>
<proteinExistence type="predicted"/>
<feature type="compositionally biased region" description="Basic residues" evidence="1">
    <location>
        <begin position="50"/>
        <end position="67"/>
    </location>
</feature>
<gene>
    <name evidence="2" type="ORF">P46FS4_175</name>
</gene>
<evidence type="ECO:0000313" key="3">
    <source>
        <dbReference type="Proteomes" id="UP000503550"/>
    </source>
</evidence>
<organism evidence="2 3">
    <name type="scientific">Salmonella phage P46FS4</name>
    <dbReference type="NCBI Taxonomy" id="2712940"/>
    <lineage>
        <taxon>Viruses</taxon>
        <taxon>Duplodnaviria</taxon>
        <taxon>Heunggongvirae</taxon>
        <taxon>Uroviricota</taxon>
        <taxon>Caudoviricetes</taxon>
        <taxon>Pantevenvirales</taxon>
        <taxon>Ackermannviridae</taxon>
        <taxon>Aglimvirinae</taxon>
        <taxon>Agtrevirus</taxon>
        <taxon>Agtrevirus P46FS4</taxon>
    </lineage>
</organism>